<dbReference type="Pfam" id="PF00290">
    <property type="entry name" value="Trp_syntA"/>
    <property type="match status" value="1"/>
</dbReference>
<dbReference type="UniPathway" id="UPA00035">
    <property type="reaction ID" value="UER00044"/>
</dbReference>
<dbReference type="EC" id="4.2.1.20" evidence="9"/>
<dbReference type="InterPro" id="IPR018204">
    <property type="entry name" value="Trp_synthase_alpha_AS"/>
</dbReference>
<dbReference type="PANTHER" id="PTHR43406:SF1">
    <property type="entry name" value="TRYPTOPHAN SYNTHASE ALPHA CHAIN, CHLOROPLASTIC"/>
    <property type="match status" value="1"/>
</dbReference>
<dbReference type="NCBIfam" id="TIGR00262">
    <property type="entry name" value="trpA"/>
    <property type="match status" value="1"/>
</dbReference>
<comment type="similarity">
    <text evidence="9 10">Belongs to the TrpA family.</text>
</comment>
<protein>
    <recommendedName>
        <fullName evidence="9">Tryptophan synthase alpha chain</fullName>
        <ecNumber evidence="9">4.2.1.20</ecNumber>
    </recommendedName>
</protein>
<dbReference type="AlphaFoldDB" id="A0A346AYM6"/>
<comment type="function">
    <text evidence="1 9">The alpha subunit is responsible for the aldol cleavage of indoleglycerol phosphate to indole and glyceraldehyde 3-phosphate.</text>
</comment>
<comment type="subunit">
    <text evidence="3 9">Tetramer of two alpha and two beta chains.</text>
</comment>
<name>A0A346AYM6_9FIRM</name>
<dbReference type="SUPFAM" id="SSF51366">
    <property type="entry name" value="Ribulose-phoshate binding barrel"/>
    <property type="match status" value="1"/>
</dbReference>
<evidence type="ECO:0000313" key="11">
    <source>
        <dbReference type="EMBL" id="AXL20969.1"/>
    </source>
</evidence>
<feature type="active site" description="Proton acceptor" evidence="9">
    <location>
        <position position="44"/>
    </location>
</feature>
<evidence type="ECO:0000256" key="7">
    <source>
        <dbReference type="ARBA" id="ARBA00023239"/>
    </source>
</evidence>
<accession>A0A346AYM6</accession>
<evidence type="ECO:0000256" key="1">
    <source>
        <dbReference type="ARBA" id="ARBA00003365"/>
    </source>
</evidence>
<dbReference type="KEGG" id="meg:DKB62_04980"/>
<dbReference type="Proteomes" id="UP000254337">
    <property type="component" value="Chromosome"/>
</dbReference>
<evidence type="ECO:0000256" key="9">
    <source>
        <dbReference type="HAMAP-Rule" id="MF_00131"/>
    </source>
</evidence>
<dbReference type="InterPro" id="IPR011060">
    <property type="entry name" value="RibuloseP-bd_barrel"/>
</dbReference>
<dbReference type="PROSITE" id="PS00167">
    <property type="entry name" value="TRP_SYNTHASE_ALPHA"/>
    <property type="match status" value="1"/>
</dbReference>
<dbReference type="CDD" id="cd04724">
    <property type="entry name" value="Tryptophan_synthase_alpha"/>
    <property type="match status" value="1"/>
</dbReference>
<keyword evidence="4 9" id="KW-0028">Amino-acid biosynthesis</keyword>
<feature type="active site" description="Proton acceptor" evidence="9">
    <location>
        <position position="55"/>
    </location>
</feature>
<dbReference type="RefSeq" id="WP_107196478.1">
    <property type="nucleotide sequence ID" value="NZ_CP029462.1"/>
</dbReference>
<evidence type="ECO:0000256" key="8">
    <source>
        <dbReference type="ARBA" id="ARBA00049047"/>
    </source>
</evidence>
<keyword evidence="6 9" id="KW-0057">Aromatic amino acid biosynthesis</keyword>
<sequence>MSKIQNAFKDGKAFIGFLTAGDPSIEKSCEYILTMERAGADLVEIGIPFSDPIAEGVVIQEANIRALSVNTRLEDVFRLVEMVRQQSQVPLVFLTYANPIFNYGKDAFFAKCAETGVDGVIIPDVPFEERGEFAGEAARHGIDIIAMIAPTSKERIKEIAAVGQGFLYIVSSLGVTGTRSEITTDLKEIIDVAKSVTDVPCAVGFGINTTEQAEQIAAVADGVIVGSAIVKIIGKYGTEAGPHIYEYVKAMKAAASRSI</sequence>
<proteinExistence type="inferred from homology"/>
<keyword evidence="7 9" id="KW-0456">Lyase</keyword>
<keyword evidence="5 9" id="KW-0822">Tryptophan biosynthesis</keyword>
<dbReference type="GO" id="GO:0004834">
    <property type="term" value="F:tryptophan synthase activity"/>
    <property type="evidence" value="ECO:0007669"/>
    <property type="project" value="UniProtKB-UniRule"/>
</dbReference>
<dbReference type="OrthoDB" id="9804578at2"/>
<reference evidence="11 12" key="1">
    <citation type="submission" date="2018-05" db="EMBL/GenBank/DDBJ databases">
        <title>Complete genome sequence of Megasphaera sp. AJH120T, isolated from the ceca of a chicken.</title>
        <authorList>
            <person name="Maki J."/>
            <person name="Looft T."/>
        </authorList>
    </citation>
    <scope>NUCLEOTIDE SEQUENCE [LARGE SCALE GENOMIC DNA]</scope>
    <source>
        <strain evidence="11 12">AJH120</strain>
    </source>
</reference>
<dbReference type="PANTHER" id="PTHR43406">
    <property type="entry name" value="TRYPTOPHAN SYNTHASE, ALPHA CHAIN"/>
    <property type="match status" value="1"/>
</dbReference>
<gene>
    <name evidence="9" type="primary">trpA</name>
    <name evidence="11" type="ORF">DKB62_04980</name>
</gene>
<evidence type="ECO:0000256" key="4">
    <source>
        <dbReference type="ARBA" id="ARBA00022605"/>
    </source>
</evidence>
<evidence type="ECO:0000313" key="12">
    <source>
        <dbReference type="Proteomes" id="UP000254337"/>
    </source>
</evidence>
<comment type="pathway">
    <text evidence="2 9">Amino-acid biosynthesis; L-tryptophan biosynthesis; L-tryptophan from chorismate: step 5/5.</text>
</comment>
<keyword evidence="12" id="KW-1185">Reference proteome</keyword>
<dbReference type="FunFam" id="3.20.20.70:FF:000037">
    <property type="entry name" value="Tryptophan synthase alpha chain"/>
    <property type="match status" value="1"/>
</dbReference>
<dbReference type="InterPro" id="IPR013785">
    <property type="entry name" value="Aldolase_TIM"/>
</dbReference>
<evidence type="ECO:0000256" key="5">
    <source>
        <dbReference type="ARBA" id="ARBA00022822"/>
    </source>
</evidence>
<dbReference type="EMBL" id="CP029462">
    <property type="protein sequence ID" value="AXL20969.1"/>
    <property type="molecule type" value="Genomic_DNA"/>
</dbReference>
<evidence type="ECO:0000256" key="10">
    <source>
        <dbReference type="RuleBase" id="RU003662"/>
    </source>
</evidence>
<dbReference type="InterPro" id="IPR002028">
    <property type="entry name" value="Trp_synthase_suA"/>
</dbReference>
<dbReference type="GO" id="GO:0005829">
    <property type="term" value="C:cytosol"/>
    <property type="evidence" value="ECO:0007669"/>
    <property type="project" value="TreeGrafter"/>
</dbReference>
<dbReference type="Gene3D" id="3.20.20.70">
    <property type="entry name" value="Aldolase class I"/>
    <property type="match status" value="1"/>
</dbReference>
<dbReference type="HAMAP" id="MF_00131">
    <property type="entry name" value="Trp_synth_alpha"/>
    <property type="match status" value="1"/>
</dbReference>
<organism evidence="11 12">
    <name type="scientific">Megasphaera stantonii</name>
    <dbReference type="NCBI Taxonomy" id="2144175"/>
    <lineage>
        <taxon>Bacteria</taxon>
        <taxon>Bacillati</taxon>
        <taxon>Bacillota</taxon>
        <taxon>Negativicutes</taxon>
        <taxon>Veillonellales</taxon>
        <taxon>Veillonellaceae</taxon>
        <taxon>Megasphaera</taxon>
    </lineage>
</organism>
<evidence type="ECO:0000256" key="3">
    <source>
        <dbReference type="ARBA" id="ARBA00011270"/>
    </source>
</evidence>
<evidence type="ECO:0000256" key="6">
    <source>
        <dbReference type="ARBA" id="ARBA00023141"/>
    </source>
</evidence>
<evidence type="ECO:0000256" key="2">
    <source>
        <dbReference type="ARBA" id="ARBA00004733"/>
    </source>
</evidence>
<comment type="catalytic activity">
    <reaction evidence="8 9">
        <text>(1S,2R)-1-C-(indol-3-yl)glycerol 3-phosphate + L-serine = D-glyceraldehyde 3-phosphate + L-tryptophan + H2O</text>
        <dbReference type="Rhea" id="RHEA:10532"/>
        <dbReference type="ChEBI" id="CHEBI:15377"/>
        <dbReference type="ChEBI" id="CHEBI:33384"/>
        <dbReference type="ChEBI" id="CHEBI:57912"/>
        <dbReference type="ChEBI" id="CHEBI:58866"/>
        <dbReference type="ChEBI" id="CHEBI:59776"/>
        <dbReference type="EC" id="4.2.1.20"/>
    </reaction>
</comment>